<dbReference type="GO" id="GO:0008233">
    <property type="term" value="F:peptidase activity"/>
    <property type="evidence" value="ECO:0007669"/>
    <property type="project" value="UniProtKB-KW"/>
</dbReference>
<dbReference type="PANTHER" id="PTHR48094">
    <property type="entry name" value="PROTEIN/NUCLEIC ACID DEGLYCASE DJ-1-RELATED"/>
    <property type="match status" value="1"/>
</dbReference>
<feature type="domain" description="DJ-1/PfpI" evidence="1">
    <location>
        <begin position="3"/>
        <end position="167"/>
    </location>
</feature>
<evidence type="ECO:0000259" key="1">
    <source>
        <dbReference type="Pfam" id="PF01965"/>
    </source>
</evidence>
<evidence type="ECO:0000313" key="2">
    <source>
        <dbReference type="EMBL" id="PPK81097.1"/>
    </source>
</evidence>
<organism evidence="2 3">
    <name type="scientific">Lacrimispora xylanisolvens</name>
    <dbReference type="NCBI Taxonomy" id="384636"/>
    <lineage>
        <taxon>Bacteria</taxon>
        <taxon>Bacillati</taxon>
        <taxon>Bacillota</taxon>
        <taxon>Clostridia</taxon>
        <taxon>Lachnospirales</taxon>
        <taxon>Lachnospiraceae</taxon>
        <taxon>Lacrimispora</taxon>
    </lineage>
</organism>
<evidence type="ECO:0000313" key="3">
    <source>
        <dbReference type="Proteomes" id="UP000237749"/>
    </source>
</evidence>
<dbReference type="InterPro" id="IPR050325">
    <property type="entry name" value="Prot/Nucl_acid_deglycase"/>
</dbReference>
<dbReference type="Proteomes" id="UP000237749">
    <property type="component" value="Unassembled WGS sequence"/>
</dbReference>
<proteinExistence type="predicted"/>
<dbReference type="InterPro" id="IPR029062">
    <property type="entry name" value="Class_I_gatase-like"/>
</dbReference>
<dbReference type="GO" id="GO:0005737">
    <property type="term" value="C:cytoplasm"/>
    <property type="evidence" value="ECO:0007669"/>
    <property type="project" value="TreeGrafter"/>
</dbReference>
<dbReference type="SUPFAM" id="SSF52317">
    <property type="entry name" value="Class I glutamine amidotransferase-like"/>
    <property type="match status" value="1"/>
</dbReference>
<dbReference type="AlphaFoldDB" id="A0A2S6HTL5"/>
<keyword evidence="2" id="KW-0645">Protease</keyword>
<gene>
    <name evidence="2" type="ORF">BXY41_105319</name>
</gene>
<dbReference type="PANTHER" id="PTHR48094:SF12">
    <property type="entry name" value="PARKINSON DISEASE PROTEIN 7 HOMOLOG"/>
    <property type="match status" value="1"/>
</dbReference>
<dbReference type="RefSeq" id="WP_104437071.1">
    <property type="nucleotide sequence ID" value="NZ_PTJA01000005.1"/>
</dbReference>
<comment type="caution">
    <text evidence="2">The sequence shown here is derived from an EMBL/GenBank/DDBJ whole genome shotgun (WGS) entry which is preliminary data.</text>
</comment>
<name>A0A2S6HTL5_9FIRM</name>
<dbReference type="InterPro" id="IPR002818">
    <property type="entry name" value="DJ-1/PfpI"/>
</dbReference>
<accession>A0A2S6HTL5</accession>
<dbReference type="EMBL" id="PTJA01000005">
    <property type="protein sequence ID" value="PPK81097.1"/>
    <property type="molecule type" value="Genomic_DNA"/>
</dbReference>
<reference evidence="2 3" key="1">
    <citation type="submission" date="2018-02" db="EMBL/GenBank/DDBJ databases">
        <title>Genomic Encyclopedia of Archaeal and Bacterial Type Strains, Phase II (KMG-II): from individual species to whole genera.</title>
        <authorList>
            <person name="Goeker M."/>
        </authorList>
    </citation>
    <scope>NUCLEOTIDE SEQUENCE [LARGE SCALE GENOMIC DNA]</scope>
    <source>
        <strain evidence="2 3">DSM 3808</strain>
    </source>
</reference>
<dbReference type="OrthoDB" id="9803764at2"/>
<sequence length="195" mass="22487">MGKILCYVYHNMADFEVTLLLHRLRNTGKREIIAISEDLDLKTAQSGLSYQPDKKISDIHDLDDVEALIIPGGPIDNGQNEICPLIRQMDDRKKLIGAICFAPQFLGRAGLLDRYRYTTSCSQEKITTLSCKDPFNRKNEVTDRVVCDRHIITAQGYAFVDFALEVCRYLRIFESDLQEYEQIVRIGEFEYKKIK</sequence>
<keyword evidence="2" id="KW-0378">Hydrolase</keyword>
<dbReference type="Gene3D" id="3.40.50.880">
    <property type="match status" value="1"/>
</dbReference>
<dbReference type="GO" id="GO:0006508">
    <property type="term" value="P:proteolysis"/>
    <property type="evidence" value="ECO:0007669"/>
    <property type="project" value="UniProtKB-KW"/>
</dbReference>
<protein>
    <submittedName>
        <fullName evidence="2">Putative intracellular protease/amidase</fullName>
    </submittedName>
</protein>
<dbReference type="Pfam" id="PF01965">
    <property type="entry name" value="DJ-1_PfpI"/>
    <property type="match status" value="1"/>
</dbReference>
<keyword evidence="3" id="KW-1185">Reference proteome</keyword>